<evidence type="ECO:0000313" key="6">
    <source>
        <dbReference type="EMBL" id="GAA2808017.1"/>
    </source>
</evidence>
<dbReference type="PRINTS" id="PR00455">
    <property type="entry name" value="HTHTETR"/>
</dbReference>
<keyword evidence="7" id="KW-1185">Reference proteome</keyword>
<gene>
    <name evidence="6" type="ORF">GCM10010470_49150</name>
</gene>
<name>A0ABN3VJ55_9PSEU</name>
<evidence type="ECO:0000313" key="7">
    <source>
        <dbReference type="Proteomes" id="UP001500979"/>
    </source>
</evidence>
<evidence type="ECO:0000256" key="4">
    <source>
        <dbReference type="PROSITE-ProRule" id="PRU00335"/>
    </source>
</evidence>
<keyword evidence="2 4" id="KW-0238">DNA-binding</keyword>
<dbReference type="Proteomes" id="UP001500979">
    <property type="component" value="Unassembled WGS sequence"/>
</dbReference>
<accession>A0ABN3VJ55</accession>
<dbReference type="Gene3D" id="1.10.357.10">
    <property type="entry name" value="Tetracycline Repressor, domain 2"/>
    <property type="match status" value="1"/>
</dbReference>
<evidence type="ECO:0000256" key="1">
    <source>
        <dbReference type="ARBA" id="ARBA00023015"/>
    </source>
</evidence>
<dbReference type="EMBL" id="BAAAUX010000019">
    <property type="protein sequence ID" value="GAA2808017.1"/>
    <property type="molecule type" value="Genomic_DNA"/>
</dbReference>
<protein>
    <recommendedName>
        <fullName evidence="5">HTH tetR-type domain-containing protein</fullName>
    </recommendedName>
</protein>
<evidence type="ECO:0000259" key="5">
    <source>
        <dbReference type="PROSITE" id="PS50977"/>
    </source>
</evidence>
<sequence>MAAEPGRRMPRAERREQILAAATRAFARGGYAGTGLDGVAAEAGISRVILYRHFDSKNDLYRAVLDRACARLDAAVGTDGFDDTSIPALVRAAADDPDGFRLLFAHAVREPEFRDVVDSLRSASADIARRHLAEAIPDGGWQRWAARLVPAVALEAVLAWLDAGQPDPDTAAERIGQAVHGVIAAASGQ</sequence>
<dbReference type="InterPro" id="IPR001647">
    <property type="entry name" value="HTH_TetR"/>
</dbReference>
<dbReference type="Pfam" id="PF00440">
    <property type="entry name" value="TetR_N"/>
    <property type="match status" value="1"/>
</dbReference>
<dbReference type="InterPro" id="IPR009057">
    <property type="entry name" value="Homeodomain-like_sf"/>
</dbReference>
<keyword evidence="1" id="KW-0805">Transcription regulation</keyword>
<reference evidence="6 7" key="1">
    <citation type="journal article" date="2019" name="Int. J. Syst. Evol. Microbiol.">
        <title>The Global Catalogue of Microorganisms (GCM) 10K type strain sequencing project: providing services to taxonomists for standard genome sequencing and annotation.</title>
        <authorList>
            <consortium name="The Broad Institute Genomics Platform"/>
            <consortium name="The Broad Institute Genome Sequencing Center for Infectious Disease"/>
            <person name="Wu L."/>
            <person name="Ma J."/>
        </authorList>
    </citation>
    <scope>NUCLEOTIDE SEQUENCE [LARGE SCALE GENOMIC DNA]</scope>
    <source>
        <strain evidence="6 7">JCM 9383</strain>
    </source>
</reference>
<dbReference type="SUPFAM" id="SSF48498">
    <property type="entry name" value="Tetracyclin repressor-like, C-terminal domain"/>
    <property type="match status" value="1"/>
</dbReference>
<dbReference type="PANTHER" id="PTHR30055:SF234">
    <property type="entry name" value="HTH-TYPE TRANSCRIPTIONAL REGULATOR BETI"/>
    <property type="match status" value="1"/>
</dbReference>
<organism evidence="6 7">
    <name type="scientific">Saccharopolyspora taberi</name>
    <dbReference type="NCBI Taxonomy" id="60895"/>
    <lineage>
        <taxon>Bacteria</taxon>
        <taxon>Bacillati</taxon>
        <taxon>Actinomycetota</taxon>
        <taxon>Actinomycetes</taxon>
        <taxon>Pseudonocardiales</taxon>
        <taxon>Pseudonocardiaceae</taxon>
        <taxon>Saccharopolyspora</taxon>
    </lineage>
</organism>
<feature type="domain" description="HTH tetR-type" evidence="5">
    <location>
        <begin position="12"/>
        <end position="72"/>
    </location>
</feature>
<proteinExistence type="predicted"/>
<evidence type="ECO:0000256" key="2">
    <source>
        <dbReference type="ARBA" id="ARBA00023125"/>
    </source>
</evidence>
<dbReference type="PANTHER" id="PTHR30055">
    <property type="entry name" value="HTH-TYPE TRANSCRIPTIONAL REGULATOR RUTR"/>
    <property type="match status" value="1"/>
</dbReference>
<dbReference type="InterPro" id="IPR050109">
    <property type="entry name" value="HTH-type_TetR-like_transc_reg"/>
</dbReference>
<keyword evidence="3" id="KW-0804">Transcription</keyword>
<feature type="DNA-binding region" description="H-T-H motif" evidence="4">
    <location>
        <begin position="35"/>
        <end position="54"/>
    </location>
</feature>
<dbReference type="PROSITE" id="PS50977">
    <property type="entry name" value="HTH_TETR_2"/>
    <property type="match status" value="1"/>
</dbReference>
<evidence type="ECO:0000256" key="3">
    <source>
        <dbReference type="ARBA" id="ARBA00023163"/>
    </source>
</evidence>
<comment type="caution">
    <text evidence="6">The sequence shown here is derived from an EMBL/GenBank/DDBJ whole genome shotgun (WGS) entry which is preliminary data.</text>
</comment>
<dbReference type="InterPro" id="IPR036271">
    <property type="entry name" value="Tet_transcr_reg_TetR-rel_C_sf"/>
</dbReference>
<dbReference type="SUPFAM" id="SSF46689">
    <property type="entry name" value="Homeodomain-like"/>
    <property type="match status" value="1"/>
</dbReference>
<dbReference type="RefSeq" id="WP_344683480.1">
    <property type="nucleotide sequence ID" value="NZ_BAAAUX010000019.1"/>
</dbReference>